<evidence type="ECO:0000313" key="3">
    <source>
        <dbReference type="Proteomes" id="UP000468928"/>
    </source>
</evidence>
<dbReference type="Pfam" id="PF20199">
    <property type="entry name" value="RepSA"/>
    <property type="match status" value="1"/>
</dbReference>
<dbReference type="Proteomes" id="UP000468928">
    <property type="component" value="Unassembled WGS sequence"/>
</dbReference>
<feature type="region of interest" description="Disordered" evidence="1">
    <location>
        <begin position="150"/>
        <end position="182"/>
    </location>
</feature>
<sequence>MDTPQAIAPTRQTAAERRALPDFRAVATALADDEKVCRRPVPMRAEDPKTLQVNYIGTPCKSTIESVCPACAAQARYLRMTQCREGWHLDSEPVHECNEPTDQQKGLIAARADMFAQYRDAAAINDREAMAGIREVVASLDVELRESGFRGRLPDFDKKPTDRRKRSTRRRQDAPNLPRRKVSKTTVGKIIGGYRSSMMVTLTMPSYGAINQDGATNKEGKTCSDGSPRRPDEYDYPRAARDIVHFSSLFDRWMQNLRRVLGYDVQYFATVEPQKRGAPHLHILLRSAISRDVLRQVTAATYHQVWWPHHDREVYTDRMPVWDAKAGTFTDPDTGTPLTGWDEALDVMDSVDDLEPAYVIRFGERMDPGHMKGYIPGPKADRAIGYVTKYLTKSISEVLDTESARTAIHYDRLHDELCKTPCSPRCGVWLRYGIVPKGATSKTVPGRCKSKAHRRDTLGLPGRRVLVSRRWSNKTLPDHKQDRAEFVRQTLAAVGIVKPDRSHLIITPVEPGDKAVPPRDHLIMATISQRISWRAEYTRARLAAPPGAPDLSAIQQAAA</sequence>
<dbReference type="AlphaFoldDB" id="A0A6P1DDC9"/>
<evidence type="ECO:0000256" key="1">
    <source>
        <dbReference type="SAM" id="MobiDB-lite"/>
    </source>
</evidence>
<organism evidence="2 3">
    <name type="scientific">Nocardia cyriacigeorgica</name>
    <dbReference type="NCBI Taxonomy" id="135487"/>
    <lineage>
        <taxon>Bacteria</taxon>
        <taxon>Bacillati</taxon>
        <taxon>Actinomycetota</taxon>
        <taxon>Actinomycetes</taxon>
        <taxon>Mycobacteriales</taxon>
        <taxon>Nocardiaceae</taxon>
        <taxon>Nocardia</taxon>
    </lineage>
</organism>
<protein>
    <submittedName>
        <fullName evidence="2">Replication initiator protein</fullName>
    </submittedName>
</protein>
<comment type="caution">
    <text evidence="2">The sequence shown here is derived from an EMBL/GenBank/DDBJ whole genome shotgun (WGS) entry which is preliminary data.</text>
</comment>
<feature type="compositionally biased region" description="Basic and acidic residues" evidence="1">
    <location>
        <begin position="150"/>
        <end position="160"/>
    </location>
</feature>
<dbReference type="EMBL" id="JAAGUZ010000135">
    <property type="protein sequence ID" value="NEW48218.1"/>
    <property type="molecule type" value="Genomic_DNA"/>
</dbReference>
<gene>
    <name evidence="2" type="ORF">GV789_27900</name>
</gene>
<dbReference type="InterPro" id="IPR046828">
    <property type="entry name" value="RepSA"/>
</dbReference>
<accession>A0A6P1DDC9</accession>
<proteinExistence type="predicted"/>
<reference evidence="2 3" key="1">
    <citation type="submission" date="2020-01" db="EMBL/GenBank/DDBJ databases">
        <title>Genetics and antimicrobial susceptibilities of Nocardia species isolated from the soil; a comparison with species isolated from humans.</title>
        <authorList>
            <person name="Carrasco G."/>
            <person name="Monzon S."/>
            <person name="Sansegundo M."/>
            <person name="Garcia E."/>
            <person name="Garrido N."/>
            <person name="Medina M.J."/>
            <person name="Villalon P."/>
            <person name="Ramirez-Arocha A.C."/>
            <person name="Jimenez P."/>
            <person name="Cuesta I."/>
            <person name="Valdezate S."/>
        </authorList>
    </citation>
    <scope>NUCLEOTIDE SEQUENCE [LARGE SCALE GENOMIC DNA]</scope>
    <source>
        <strain evidence="2 3">CNM20110639</strain>
    </source>
</reference>
<dbReference type="RefSeq" id="WP_163830371.1">
    <property type="nucleotide sequence ID" value="NZ_JAAGUZ010000135.1"/>
</dbReference>
<feature type="compositionally biased region" description="Basic and acidic residues" evidence="1">
    <location>
        <begin position="216"/>
        <end position="234"/>
    </location>
</feature>
<evidence type="ECO:0000313" key="2">
    <source>
        <dbReference type="EMBL" id="NEW48218.1"/>
    </source>
</evidence>
<feature type="region of interest" description="Disordered" evidence="1">
    <location>
        <begin position="209"/>
        <end position="234"/>
    </location>
</feature>
<name>A0A6P1DDC9_9NOCA</name>